<feature type="chain" id="PRO_5037557246" evidence="1">
    <location>
        <begin position="19"/>
        <end position="179"/>
    </location>
</feature>
<sequence length="179" mass="20288">MKKTTLWMLLLISQIAVTQNKMITTGGQISFEASVPYSEPIKAENNKVKVTFDTRSQILECVALVEDYDFELGLMKKHFRENYLESGRYPKAVFRGKIEKFDLKKITEIPKEHTITGKMQLHGKTKNISVKAIIKRTADGISIHSNFVLNPGDFEIEIPNMLSDKVAKNVTTNLIATLQ</sequence>
<dbReference type="EMBL" id="JAEHFV010000009">
    <property type="protein sequence ID" value="MBK0371223.1"/>
    <property type="molecule type" value="Genomic_DNA"/>
</dbReference>
<dbReference type="InterPro" id="IPR007372">
    <property type="entry name" value="Lipid/polyisoprenoid-bd_YceI"/>
</dbReference>
<dbReference type="Proteomes" id="UP000609172">
    <property type="component" value="Unassembled WGS sequence"/>
</dbReference>
<organism evidence="3 4">
    <name type="scientific">Flavobacterium agrisoli</name>
    <dbReference type="NCBI Taxonomy" id="2793066"/>
    <lineage>
        <taxon>Bacteria</taxon>
        <taxon>Pseudomonadati</taxon>
        <taxon>Bacteroidota</taxon>
        <taxon>Flavobacteriia</taxon>
        <taxon>Flavobacteriales</taxon>
        <taxon>Flavobacteriaceae</taxon>
        <taxon>Flavobacterium</taxon>
    </lineage>
</organism>
<dbReference type="RefSeq" id="WP_200107349.1">
    <property type="nucleotide sequence ID" value="NZ_JAEHFV010000009.1"/>
</dbReference>
<dbReference type="InterPro" id="IPR036761">
    <property type="entry name" value="TTHA0802/YceI-like_sf"/>
</dbReference>
<proteinExistence type="predicted"/>
<protein>
    <submittedName>
        <fullName evidence="3">YceI family protein</fullName>
    </submittedName>
</protein>
<name>A0A934UL41_9FLAO</name>
<evidence type="ECO:0000313" key="4">
    <source>
        <dbReference type="Proteomes" id="UP000609172"/>
    </source>
</evidence>
<evidence type="ECO:0000256" key="1">
    <source>
        <dbReference type="SAM" id="SignalP"/>
    </source>
</evidence>
<feature type="signal peptide" evidence="1">
    <location>
        <begin position="1"/>
        <end position="18"/>
    </location>
</feature>
<dbReference type="Gene3D" id="2.40.128.110">
    <property type="entry name" value="Lipid/polyisoprenoid-binding, YceI-like"/>
    <property type="match status" value="1"/>
</dbReference>
<gene>
    <name evidence="3" type="ORF">I5M07_15440</name>
</gene>
<evidence type="ECO:0000259" key="2">
    <source>
        <dbReference type="SMART" id="SM00867"/>
    </source>
</evidence>
<evidence type="ECO:0000313" key="3">
    <source>
        <dbReference type="EMBL" id="MBK0371223.1"/>
    </source>
</evidence>
<dbReference type="Pfam" id="PF04264">
    <property type="entry name" value="YceI"/>
    <property type="match status" value="1"/>
</dbReference>
<keyword evidence="1" id="KW-0732">Signal</keyword>
<accession>A0A934UL41</accession>
<keyword evidence="4" id="KW-1185">Reference proteome</keyword>
<dbReference type="SMART" id="SM00867">
    <property type="entry name" value="YceI"/>
    <property type="match status" value="1"/>
</dbReference>
<comment type="caution">
    <text evidence="3">The sequence shown here is derived from an EMBL/GenBank/DDBJ whole genome shotgun (WGS) entry which is preliminary data.</text>
</comment>
<feature type="domain" description="Lipid/polyisoprenoid-binding YceI-like" evidence="2">
    <location>
        <begin position="6"/>
        <end position="175"/>
    </location>
</feature>
<dbReference type="SUPFAM" id="SSF101874">
    <property type="entry name" value="YceI-like"/>
    <property type="match status" value="1"/>
</dbReference>
<reference evidence="3" key="1">
    <citation type="submission" date="2020-12" db="EMBL/GenBank/DDBJ databases">
        <title>Bacterial novel species Flavobacterium sp. SE-1-e isolated from soil.</title>
        <authorList>
            <person name="Jung H.-Y."/>
        </authorList>
    </citation>
    <scope>NUCLEOTIDE SEQUENCE</scope>
    <source>
        <strain evidence="3">SE-1-e</strain>
    </source>
</reference>
<dbReference type="AlphaFoldDB" id="A0A934UL41"/>